<dbReference type="Proteomes" id="UP000326396">
    <property type="component" value="Linkage Group LG8"/>
</dbReference>
<dbReference type="SUPFAM" id="SSF52058">
    <property type="entry name" value="L domain-like"/>
    <property type="match status" value="2"/>
</dbReference>
<keyword evidence="5" id="KW-1185">Reference proteome</keyword>
<dbReference type="Pfam" id="PF23286">
    <property type="entry name" value="LRR_13"/>
    <property type="match status" value="1"/>
</dbReference>
<evidence type="ECO:0000256" key="1">
    <source>
        <dbReference type="ARBA" id="ARBA00022821"/>
    </source>
</evidence>
<reference evidence="4 5" key="1">
    <citation type="submission" date="2019-05" db="EMBL/GenBank/DDBJ databases">
        <title>Mikania micrantha, genome provides insights into the molecular mechanism of rapid growth.</title>
        <authorList>
            <person name="Liu B."/>
        </authorList>
    </citation>
    <scope>NUCLEOTIDE SEQUENCE [LARGE SCALE GENOMIC DNA]</scope>
    <source>
        <strain evidence="4">NLD-2019</strain>
        <tissue evidence="4">Leaf</tissue>
    </source>
</reference>
<comment type="caution">
    <text evidence="4">The sequence shown here is derived from an EMBL/GenBank/DDBJ whole genome shotgun (WGS) entry which is preliminary data.</text>
</comment>
<evidence type="ECO:0000256" key="2">
    <source>
        <dbReference type="SAM" id="MobiDB-lite"/>
    </source>
</evidence>
<evidence type="ECO:0000313" key="5">
    <source>
        <dbReference type="Proteomes" id="UP000326396"/>
    </source>
</evidence>
<proteinExistence type="predicted"/>
<dbReference type="InterPro" id="IPR050715">
    <property type="entry name" value="LRR-SigEffector_domain"/>
</dbReference>
<gene>
    <name evidence="4" type="ORF">E3N88_37451</name>
</gene>
<evidence type="ECO:0000259" key="3">
    <source>
        <dbReference type="Pfam" id="PF23286"/>
    </source>
</evidence>
<evidence type="ECO:0000313" key="4">
    <source>
        <dbReference type="EMBL" id="KAD2804074.1"/>
    </source>
</evidence>
<dbReference type="Gene3D" id="3.80.10.10">
    <property type="entry name" value="Ribonuclease Inhibitor"/>
    <property type="match status" value="2"/>
</dbReference>
<dbReference type="PANTHER" id="PTHR45752:SF195">
    <property type="entry name" value="LEUCINE-RICH REPEAT (LRR) FAMILY PROTEIN-RELATED"/>
    <property type="match status" value="1"/>
</dbReference>
<dbReference type="InterPro" id="IPR032675">
    <property type="entry name" value="LRR_dom_sf"/>
</dbReference>
<dbReference type="OrthoDB" id="1733683at2759"/>
<dbReference type="EMBL" id="SZYD01000018">
    <property type="protein sequence ID" value="KAD2804074.1"/>
    <property type="molecule type" value="Genomic_DNA"/>
</dbReference>
<feature type="domain" description="Disease resistance protein RPS4B/Roq1-like leucine-rich repeats" evidence="3">
    <location>
        <begin position="228"/>
        <end position="435"/>
    </location>
</feature>
<keyword evidence="1" id="KW-0611">Plant defense</keyword>
<name>A0A5N6LR52_9ASTR</name>
<sequence>MKITGGRQWWLNGDDDGDASIDLARNRLSISEQAQRNNRRCPAENTTKASCDRGTLNNRRYPLENTTEASSDTQSPSPECKREKVMPIGGYTSSLPSDVIDTRLPDVVANMKKVRWISWDNYPSSSFPKNFEPTKLGCLMLIRGRQVRLWQGKKLLPNLKILDLRGSSFLKCTPDFSGVPCLEILILDYCKSLVRIDSSIGYHERLVCVSMKACAELKKFPSIMRMKKLETLDLNFCTKLQELPYIGTHMDCLENLYLSCTSIKIIPDSVGKFCTNLVFFNLSCCDKLKQIDGNFRLLKRLKHLDLLGCDQLKKLGSDFFDKECCLEVLSLRVMDHKGLKIIRWKLPQLPRFLRKLDLSNRNLGDGDIPSDISGLFNLQVLYLCGNKFSRLDSRLSRLLCLKLLNLSCCRKLVELPDLPSSIAILLAEECKSLQRVGDLSCYKCLWKVSLWRKTNKLIGGERLLYSMLQVNELEDRFMSVLLPCEPFKTSTFSDTRRLITLQLPHNWYNDFSGFLFFANQITRCGSGFCSIVIRQEMTMNSQPDHDQWEAFDKNKESYEHSRVGYVPFSSLRRTPCWNSTSYTNVTFQIDGQDMANPKIGLVPRRSAICECSEFWDEGNVSNKTFDIIVDPKSTNVHIEWNHGFGTDA</sequence>
<dbReference type="AlphaFoldDB" id="A0A5N6LR52"/>
<dbReference type="InterPro" id="IPR058546">
    <property type="entry name" value="RPS4B/Roq1-like_LRR"/>
</dbReference>
<accession>A0A5N6LR52</accession>
<dbReference type="PANTHER" id="PTHR45752">
    <property type="entry name" value="LEUCINE-RICH REPEAT-CONTAINING"/>
    <property type="match status" value="1"/>
</dbReference>
<protein>
    <recommendedName>
        <fullName evidence="3">Disease resistance protein RPS4B/Roq1-like leucine-rich repeats domain-containing protein</fullName>
    </recommendedName>
</protein>
<feature type="compositionally biased region" description="Polar residues" evidence="2">
    <location>
        <begin position="64"/>
        <end position="77"/>
    </location>
</feature>
<organism evidence="4 5">
    <name type="scientific">Mikania micrantha</name>
    <name type="common">bitter vine</name>
    <dbReference type="NCBI Taxonomy" id="192012"/>
    <lineage>
        <taxon>Eukaryota</taxon>
        <taxon>Viridiplantae</taxon>
        <taxon>Streptophyta</taxon>
        <taxon>Embryophyta</taxon>
        <taxon>Tracheophyta</taxon>
        <taxon>Spermatophyta</taxon>
        <taxon>Magnoliopsida</taxon>
        <taxon>eudicotyledons</taxon>
        <taxon>Gunneridae</taxon>
        <taxon>Pentapetalae</taxon>
        <taxon>asterids</taxon>
        <taxon>campanulids</taxon>
        <taxon>Asterales</taxon>
        <taxon>Asteraceae</taxon>
        <taxon>Asteroideae</taxon>
        <taxon>Heliantheae alliance</taxon>
        <taxon>Eupatorieae</taxon>
        <taxon>Mikania</taxon>
    </lineage>
</organism>
<feature type="region of interest" description="Disordered" evidence="2">
    <location>
        <begin position="34"/>
        <end position="84"/>
    </location>
</feature>